<keyword evidence="2" id="KW-1185">Reference proteome</keyword>
<proteinExistence type="predicted"/>
<gene>
    <name evidence="1" type="ORF">PYW08_010114</name>
</gene>
<dbReference type="EMBL" id="CM056801">
    <property type="protein sequence ID" value="KAJ8708732.1"/>
    <property type="molecule type" value="Genomic_DNA"/>
</dbReference>
<protein>
    <submittedName>
        <fullName evidence="1">Uncharacterized protein</fullName>
    </submittedName>
</protein>
<accession>A0ACC2Q860</accession>
<sequence>MVLSNDEEIKDRWKDYFERLMNEEIYWTGSLESKPINVGLVRTVSIDEVRIAVNAMKNGKAIGPDGIPDELWKLSNVDGWMWLALFFNKLLREEAIPDEWCNNYLVPIFKNKGDVLELNLQQLGI</sequence>
<organism evidence="1 2">
    <name type="scientific">Mythimna loreyi</name>
    <dbReference type="NCBI Taxonomy" id="667449"/>
    <lineage>
        <taxon>Eukaryota</taxon>
        <taxon>Metazoa</taxon>
        <taxon>Ecdysozoa</taxon>
        <taxon>Arthropoda</taxon>
        <taxon>Hexapoda</taxon>
        <taxon>Insecta</taxon>
        <taxon>Pterygota</taxon>
        <taxon>Neoptera</taxon>
        <taxon>Endopterygota</taxon>
        <taxon>Lepidoptera</taxon>
        <taxon>Glossata</taxon>
        <taxon>Ditrysia</taxon>
        <taxon>Noctuoidea</taxon>
        <taxon>Noctuidae</taxon>
        <taxon>Noctuinae</taxon>
        <taxon>Hadenini</taxon>
        <taxon>Mythimna</taxon>
    </lineage>
</organism>
<evidence type="ECO:0000313" key="2">
    <source>
        <dbReference type="Proteomes" id="UP001231649"/>
    </source>
</evidence>
<comment type="caution">
    <text evidence="1">The sequence shown here is derived from an EMBL/GenBank/DDBJ whole genome shotgun (WGS) entry which is preliminary data.</text>
</comment>
<evidence type="ECO:0000313" key="1">
    <source>
        <dbReference type="EMBL" id="KAJ8708732.1"/>
    </source>
</evidence>
<reference evidence="1" key="1">
    <citation type="submission" date="2023-03" db="EMBL/GenBank/DDBJ databases">
        <title>Chromosome-level genomes of two armyworms, Mythimna separata and Mythimna loreyi, provide insights into the biosynthesis and reception of sex pheromones.</title>
        <authorList>
            <person name="Zhao H."/>
        </authorList>
    </citation>
    <scope>NUCLEOTIDE SEQUENCE</scope>
    <source>
        <strain evidence="1">BeijingLab</strain>
    </source>
</reference>
<name>A0ACC2Q860_9NEOP</name>
<dbReference type="Proteomes" id="UP001231649">
    <property type="component" value="Chromosome 25"/>
</dbReference>